<evidence type="ECO:0000313" key="8">
    <source>
        <dbReference type="Proteomes" id="UP000827092"/>
    </source>
</evidence>
<dbReference type="PROSITE" id="PS50157">
    <property type="entry name" value="ZINC_FINGER_C2H2_2"/>
    <property type="match status" value="3"/>
</dbReference>
<dbReference type="FunFam" id="3.30.160.60:FF:000446">
    <property type="entry name" value="Zinc finger protein"/>
    <property type="match status" value="1"/>
</dbReference>
<reference evidence="7 8" key="1">
    <citation type="journal article" date="2022" name="Nat. Ecol. Evol.">
        <title>A masculinizing supergene underlies an exaggerated male reproductive morph in a spider.</title>
        <authorList>
            <person name="Hendrickx F."/>
            <person name="De Corte Z."/>
            <person name="Sonet G."/>
            <person name="Van Belleghem S.M."/>
            <person name="Kostlbacher S."/>
            <person name="Vangestel C."/>
        </authorList>
    </citation>
    <scope>NUCLEOTIDE SEQUENCE [LARGE SCALE GENOMIC DNA]</scope>
    <source>
        <strain evidence="7">W744_W776</strain>
    </source>
</reference>
<feature type="domain" description="C2H2-type" evidence="6">
    <location>
        <begin position="226"/>
        <end position="250"/>
    </location>
</feature>
<evidence type="ECO:0000256" key="2">
    <source>
        <dbReference type="ARBA" id="ARBA00022737"/>
    </source>
</evidence>
<dbReference type="PROSITE" id="PS00028">
    <property type="entry name" value="ZINC_FINGER_C2H2_1"/>
    <property type="match status" value="2"/>
</dbReference>
<evidence type="ECO:0000256" key="1">
    <source>
        <dbReference type="ARBA" id="ARBA00022723"/>
    </source>
</evidence>
<keyword evidence="3 5" id="KW-0863">Zinc-finger</keyword>
<evidence type="ECO:0000259" key="6">
    <source>
        <dbReference type="PROSITE" id="PS50157"/>
    </source>
</evidence>
<dbReference type="InterPro" id="IPR013087">
    <property type="entry name" value="Znf_C2H2_type"/>
</dbReference>
<organism evidence="7 8">
    <name type="scientific">Oedothorax gibbosus</name>
    <dbReference type="NCBI Taxonomy" id="931172"/>
    <lineage>
        <taxon>Eukaryota</taxon>
        <taxon>Metazoa</taxon>
        <taxon>Ecdysozoa</taxon>
        <taxon>Arthropoda</taxon>
        <taxon>Chelicerata</taxon>
        <taxon>Arachnida</taxon>
        <taxon>Araneae</taxon>
        <taxon>Araneomorphae</taxon>
        <taxon>Entelegynae</taxon>
        <taxon>Araneoidea</taxon>
        <taxon>Linyphiidae</taxon>
        <taxon>Erigoninae</taxon>
        <taxon>Oedothorax</taxon>
    </lineage>
</organism>
<dbReference type="SUPFAM" id="SSF57667">
    <property type="entry name" value="beta-beta-alpha zinc fingers"/>
    <property type="match status" value="3"/>
</dbReference>
<protein>
    <recommendedName>
        <fullName evidence="6">C2H2-type domain-containing protein</fullName>
    </recommendedName>
</protein>
<dbReference type="FunFam" id="3.30.160.60:FF:000624">
    <property type="entry name" value="zinc finger protein 697"/>
    <property type="match status" value="1"/>
</dbReference>
<dbReference type="GO" id="GO:0000981">
    <property type="term" value="F:DNA-binding transcription factor activity, RNA polymerase II-specific"/>
    <property type="evidence" value="ECO:0007669"/>
    <property type="project" value="TreeGrafter"/>
</dbReference>
<dbReference type="InterPro" id="IPR036236">
    <property type="entry name" value="Znf_C2H2_sf"/>
</dbReference>
<accession>A0AAV6VV21</accession>
<keyword evidence="4" id="KW-0862">Zinc</keyword>
<keyword evidence="1" id="KW-0479">Metal-binding</keyword>
<dbReference type="Gene3D" id="3.30.160.60">
    <property type="entry name" value="Classic Zinc Finger"/>
    <property type="match status" value="4"/>
</dbReference>
<evidence type="ECO:0000256" key="3">
    <source>
        <dbReference type="ARBA" id="ARBA00022771"/>
    </source>
</evidence>
<comment type="caution">
    <text evidence="7">The sequence shown here is derived from an EMBL/GenBank/DDBJ whole genome shotgun (WGS) entry which is preliminary data.</text>
</comment>
<gene>
    <name evidence="7" type="ORF">JTE90_009456</name>
</gene>
<dbReference type="AlphaFoldDB" id="A0AAV6VV21"/>
<dbReference type="PANTHER" id="PTHR24381">
    <property type="entry name" value="ZINC FINGER PROTEIN"/>
    <property type="match status" value="1"/>
</dbReference>
<evidence type="ECO:0000313" key="7">
    <source>
        <dbReference type="EMBL" id="KAG8199621.1"/>
    </source>
</evidence>
<feature type="domain" description="C2H2-type" evidence="6">
    <location>
        <begin position="170"/>
        <end position="197"/>
    </location>
</feature>
<proteinExistence type="predicted"/>
<dbReference type="SMART" id="SM00355">
    <property type="entry name" value="ZnF_C2H2"/>
    <property type="match status" value="5"/>
</dbReference>
<dbReference type="Proteomes" id="UP000827092">
    <property type="component" value="Unassembled WGS sequence"/>
</dbReference>
<keyword evidence="8" id="KW-1185">Reference proteome</keyword>
<feature type="domain" description="C2H2-type" evidence="6">
    <location>
        <begin position="198"/>
        <end position="225"/>
    </location>
</feature>
<evidence type="ECO:0000256" key="4">
    <source>
        <dbReference type="ARBA" id="ARBA00022833"/>
    </source>
</evidence>
<name>A0AAV6VV21_9ARAC</name>
<dbReference type="EMBL" id="JAFNEN010000026">
    <property type="protein sequence ID" value="KAG8199621.1"/>
    <property type="molecule type" value="Genomic_DNA"/>
</dbReference>
<evidence type="ECO:0000256" key="5">
    <source>
        <dbReference type="PROSITE-ProRule" id="PRU00042"/>
    </source>
</evidence>
<dbReference type="GO" id="GO:0008270">
    <property type="term" value="F:zinc ion binding"/>
    <property type="evidence" value="ECO:0007669"/>
    <property type="project" value="UniProtKB-KW"/>
</dbReference>
<dbReference type="PANTHER" id="PTHR24381:SF445">
    <property type="entry name" value="GASTRULA ZINC FINGER PROTEIN XLCGF28.1-LIKE-RELATED"/>
    <property type="match status" value="1"/>
</dbReference>
<dbReference type="GO" id="GO:0000977">
    <property type="term" value="F:RNA polymerase II transcription regulatory region sequence-specific DNA binding"/>
    <property type="evidence" value="ECO:0007669"/>
    <property type="project" value="TreeGrafter"/>
</dbReference>
<sequence length="256" mass="29357">MLSHSSPPSATLLPQPMTTFHQYESATQNHTSMLSTLFLPSIKNKARPQYPPGVKVYQCNLCLYTSLYSWHLKDHYLTHTDFSELVVRQTHTSQPSTPLFPSTRNTAKRQYPPGTKLYSCSQCSYTSVHAWCIKQHNIVHTDFAIQSQTSPRPMLSSTRARQYPPGVKVYNCSICSYTTPYSHCLKQHSVVHTGERPHKCSVCNKGFTQKHVLKTHMLIHTGQKPYKCEVCLQCFRHATSLLEHRQKFMHFPVMAD</sequence>
<keyword evidence="2" id="KW-0677">Repeat</keyword>
<dbReference type="GO" id="GO:0005634">
    <property type="term" value="C:nucleus"/>
    <property type="evidence" value="ECO:0007669"/>
    <property type="project" value="TreeGrafter"/>
</dbReference>